<protein>
    <submittedName>
        <fullName evidence="1">12942_t:CDS:1</fullName>
    </submittedName>
</protein>
<organism evidence="1 2">
    <name type="scientific">Dentiscutata erythropus</name>
    <dbReference type="NCBI Taxonomy" id="1348616"/>
    <lineage>
        <taxon>Eukaryota</taxon>
        <taxon>Fungi</taxon>
        <taxon>Fungi incertae sedis</taxon>
        <taxon>Mucoromycota</taxon>
        <taxon>Glomeromycotina</taxon>
        <taxon>Glomeromycetes</taxon>
        <taxon>Diversisporales</taxon>
        <taxon>Gigasporaceae</taxon>
        <taxon>Dentiscutata</taxon>
    </lineage>
</organism>
<evidence type="ECO:0000313" key="1">
    <source>
        <dbReference type="EMBL" id="CAG8655339.1"/>
    </source>
</evidence>
<keyword evidence="2" id="KW-1185">Reference proteome</keyword>
<sequence length="153" mass="17635">MLSVIITDSDPAMHRAALIELPTTHYIFCIWHIKENLKKMLCVKLGAEFDSFYSAFWKDTYMNNCVLENSNTSLCEISKVLLDQAENRVNKRKYEDLVREVSSTTNNVIIFPKSVFIIQHFCSNIEEVENIPTGKPSGNEFFEDEPDSILVYT</sequence>
<proteinExistence type="predicted"/>
<evidence type="ECO:0000313" key="2">
    <source>
        <dbReference type="Proteomes" id="UP000789405"/>
    </source>
</evidence>
<reference evidence="1" key="1">
    <citation type="submission" date="2021-06" db="EMBL/GenBank/DDBJ databases">
        <authorList>
            <person name="Kallberg Y."/>
            <person name="Tangrot J."/>
            <person name="Rosling A."/>
        </authorList>
    </citation>
    <scope>NUCLEOTIDE SEQUENCE</scope>
    <source>
        <strain evidence="1">MA453B</strain>
    </source>
</reference>
<gene>
    <name evidence="1" type="ORF">DERYTH_LOCUS10407</name>
</gene>
<name>A0A9N9DWL1_9GLOM</name>
<dbReference type="AlphaFoldDB" id="A0A9N9DWL1"/>
<dbReference type="OrthoDB" id="10520138at2759"/>
<dbReference type="Proteomes" id="UP000789405">
    <property type="component" value="Unassembled WGS sequence"/>
</dbReference>
<comment type="caution">
    <text evidence="1">The sequence shown here is derived from an EMBL/GenBank/DDBJ whole genome shotgun (WGS) entry which is preliminary data.</text>
</comment>
<dbReference type="EMBL" id="CAJVPY010006054">
    <property type="protein sequence ID" value="CAG8655339.1"/>
    <property type="molecule type" value="Genomic_DNA"/>
</dbReference>
<accession>A0A9N9DWL1</accession>